<evidence type="ECO:0000256" key="1">
    <source>
        <dbReference type="SAM" id="MobiDB-lite"/>
    </source>
</evidence>
<feature type="region of interest" description="Disordered" evidence="1">
    <location>
        <begin position="50"/>
        <end position="70"/>
    </location>
</feature>
<evidence type="ECO:0000313" key="2">
    <source>
        <dbReference type="EMBL" id="GAA5052532.1"/>
    </source>
</evidence>
<accession>A0AAV3UIU3</accession>
<dbReference type="Proteomes" id="UP001501729">
    <property type="component" value="Unassembled WGS sequence"/>
</dbReference>
<keyword evidence="3" id="KW-1185">Reference proteome</keyword>
<dbReference type="EMBL" id="BAABKX010000012">
    <property type="protein sequence ID" value="GAA5052532.1"/>
    <property type="molecule type" value="Genomic_DNA"/>
</dbReference>
<feature type="compositionally biased region" description="Basic and acidic residues" evidence="1">
    <location>
        <begin position="61"/>
        <end position="70"/>
    </location>
</feature>
<dbReference type="AlphaFoldDB" id="A0AAV3UIU3"/>
<comment type="caution">
    <text evidence="2">The sequence shown here is derived from an EMBL/GenBank/DDBJ whole genome shotgun (WGS) entry which is preliminary data.</text>
</comment>
<proteinExistence type="predicted"/>
<protein>
    <submittedName>
        <fullName evidence="2">Uncharacterized protein</fullName>
    </submittedName>
</protein>
<gene>
    <name evidence="2" type="ORF">GCM10025751_28830</name>
</gene>
<sequence>MRNINVAELRNPGANDPMNESDDDPNAVYLGDKTITTTYTNVSVNDVPNSTFDPNILQDADVERSTQVEG</sequence>
<evidence type="ECO:0000313" key="3">
    <source>
        <dbReference type="Proteomes" id="UP001501729"/>
    </source>
</evidence>
<organism evidence="2 3">
    <name type="scientific">Haladaptatus pallidirubidus</name>
    <dbReference type="NCBI Taxonomy" id="1008152"/>
    <lineage>
        <taxon>Archaea</taxon>
        <taxon>Methanobacteriati</taxon>
        <taxon>Methanobacteriota</taxon>
        <taxon>Stenosarchaea group</taxon>
        <taxon>Halobacteria</taxon>
        <taxon>Halobacteriales</taxon>
        <taxon>Haladaptataceae</taxon>
        <taxon>Haladaptatus</taxon>
    </lineage>
</organism>
<feature type="region of interest" description="Disordered" evidence="1">
    <location>
        <begin position="1"/>
        <end position="25"/>
    </location>
</feature>
<name>A0AAV3UIU3_9EURY</name>
<reference evidence="2 3" key="1">
    <citation type="journal article" date="2019" name="Int. J. Syst. Evol. Microbiol.">
        <title>The Global Catalogue of Microorganisms (GCM) 10K type strain sequencing project: providing services to taxonomists for standard genome sequencing and annotation.</title>
        <authorList>
            <consortium name="The Broad Institute Genomics Platform"/>
            <consortium name="The Broad Institute Genome Sequencing Center for Infectious Disease"/>
            <person name="Wu L."/>
            <person name="Ma J."/>
        </authorList>
    </citation>
    <scope>NUCLEOTIDE SEQUENCE [LARGE SCALE GENOMIC DNA]</scope>
    <source>
        <strain evidence="2 3">JCM 17504</strain>
    </source>
</reference>